<evidence type="ECO:0000313" key="3">
    <source>
        <dbReference type="Proteomes" id="UP000027821"/>
    </source>
</evidence>
<keyword evidence="1" id="KW-0472">Membrane</keyword>
<evidence type="ECO:0000256" key="1">
    <source>
        <dbReference type="SAM" id="Phobius"/>
    </source>
</evidence>
<feature type="transmembrane region" description="Helical" evidence="1">
    <location>
        <begin position="236"/>
        <end position="257"/>
    </location>
</feature>
<feature type="transmembrane region" description="Helical" evidence="1">
    <location>
        <begin position="72"/>
        <end position="93"/>
    </location>
</feature>
<sequence length="394" mass="45803">MIVTKENFYYKLCLFALLFLLIGTLSTIIGLGPIKYFRFLTPMLLAPLVFHIHNENKHDKFKFIVDIFSLKLIVLFAIIIIITIITNSLYYSIGFTYRNFVNIIFLISPLIGSYVISKKVNKESLLKIINYLFWAFVFLYIITLIKLGVTLDAIIGAISGTDLTNSESETESGLSLIFGFFSLYFLFHKRYNLFLLSLFLVVLGGKRIAMGGVLLSIIVFYIYPVFNLLIRNNRNLFAAFFTVILFIAANLWTLLFFGEYDDVIQEMTGISPNLFFMGRLNRISDFFYALKDSDNYFVGFGLGYVENILYYFVNLETPFHNDFYRLFLEFGPILFCVWCFVMTKYLSFNSLSFSCFILLLILMQTDNVFIYETVMYPFYLITFSSLIKNSINKN</sequence>
<dbReference type="AlphaFoldDB" id="A0A074KU85"/>
<feature type="transmembrane region" description="Helical" evidence="1">
    <location>
        <begin position="99"/>
        <end position="116"/>
    </location>
</feature>
<dbReference type="Proteomes" id="UP000027821">
    <property type="component" value="Unassembled WGS sequence"/>
</dbReference>
<evidence type="ECO:0000313" key="2">
    <source>
        <dbReference type="EMBL" id="KEO71830.1"/>
    </source>
</evidence>
<dbReference type="STRING" id="1048983.EL17_21150"/>
<proteinExistence type="predicted"/>
<dbReference type="EMBL" id="JMIH01000037">
    <property type="protein sequence ID" value="KEO71830.1"/>
    <property type="molecule type" value="Genomic_DNA"/>
</dbReference>
<feature type="transmembrane region" description="Helical" evidence="1">
    <location>
        <begin position="296"/>
        <end position="312"/>
    </location>
</feature>
<accession>A0A074KU85</accession>
<keyword evidence="3" id="KW-1185">Reference proteome</keyword>
<feature type="transmembrane region" description="Helical" evidence="1">
    <location>
        <begin position="128"/>
        <end position="158"/>
    </location>
</feature>
<keyword evidence="1" id="KW-1133">Transmembrane helix</keyword>
<keyword evidence="1" id="KW-0812">Transmembrane</keyword>
<dbReference type="OrthoDB" id="980095at2"/>
<feature type="transmembrane region" description="Helical" evidence="1">
    <location>
        <begin position="170"/>
        <end position="187"/>
    </location>
</feature>
<dbReference type="RefSeq" id="WP_035079249.1">
    <property type="nucleotide sequence ID" value="NZ_JMIH01000037.1"/>
</dbReference>
<feature type="transmembrane region" description="Helical" evidence="1">
    <location>
        <begin position="324"/>
        <end position="341"/>
    </location>
</feature>
<protein>
    <recommendedName>
        <fullName evidence="4">O-antigen polymerase</fullName>
    </recommendedName>
</protein>
<name>A0A074KU85_9BACT</name>
<evidence type="ECO:0008006" key="4">
    <source>
        <dbReference type="Google" id="ProtNLM"/>
    </source>
</evidence>
<feature type="transmembrane region" description="Helical" evidence="1">
    <location>
        <begin position="208"/>
        <end position="230"/>
    </location>
</feature>
<organism evidence="2 3">
    <name type="scientific">Anditalea andensis</name>
    <dbReference type="NCBI Taxonomy" id="1048983"/>
    <lineage>
        <taxon>Bacteria</taxon>
        <taxon>Pseudomonadati</taxon>
        <taxon>Bacteroidota</taxon>
        <taxon>Cytophagia</taxon>
        <taxon>Cytophagales</taxon>
        <taxon>Cytophagaceae</taxon>
        <taxon>Anditalea</taxon>
    </lineage>
</organism>
<gene>
    <name evidence="2" type="ORF">EL17_21150</name>
</gene>
<feature type="transmembrane region" description="Helical" evidence="1">
    <location>
        <begin position="369"/>
        <end position="387"/>
    </location>
</feature>
<comment type="caution">
    <text evidence="2">The sequence shown here is derived from an EMBL/GenBank/DDBJ whole genome shotgun (WGS) entry which is preliminary data.</text>
</comment>
<dbReference type="eggNOG" id="ENOG5033P87">
    <property type="taxonomic scope" value="Bacteria"/>
</dbReference>
<reference evidence="2 3" key="1">
    <citation type="submission" date="2014-04" db="EMBL/GenBank/DDBJ databases">
        <title>Characterization and application of a salt tolerant electro-active bacterium.</title>
        <authorList>
            <person name="Yang L."/>
            <person name="Wei S."/>
            <person name="Tay Q.X.M."/>
        </authorList>
    </citation>
    <scope>NUCLEOTIDE SEQUENCE [LARGE SCALE GENOMIC DNA]</scope>
    <source>
        <strain evidence="2 3">LY1</strain>
    </source>
</reference>